<evidence type="ECO:0000313" key="5">
    <source>
        <dbReference type="EMBL" id="EDV29444.1"/>
    </source>
</evidence>
<proteinExistence type="inferred from homology"/>
<dbReference type="AlphaFoldDB" id="B3RKW4"/>
<dbReference type="GO" id="GO:0005737">
    <property type="term" value="C:cytoplasm"/>
    <property type="evidence" value="ECO:0000318"/>
    <property type="project" value="GO_Central"/>
</dbReference>
<evidence type="ECO:0000256" key="3">
    <source>
        <dbReference type="ARBA" id="ARBA00047676"/>
    </source>
</evidence>
<dbReference type="InterPro" id="IPR003732">
    <property type="entry name" value="Daa-tRNA_deacyls_DTD"/>
</dbReference>
<dbReference type="EC" id="3.1.1.96" evidence="2"/>
<comment type="similarity">
    <text evidence="1">Belongs to the DTD family.</text>
</comment>
<dbReference type="KEGG" id="tad:TRIADDRAFT_51789"/>
<keyword evidence="6" id="KW-1185">Reference proteome</keyword>
<dbReference type="GO" id="GO:0051500">
    <property type="term" value="F:D-tyrosyl-tRNA(Tyr) deacylase activity"/>
    <property type="evidence" value="ECO:0000318"/>
    <property type="project" value="GO_Central"/>
</dbReference>
<dbReference type="Pfam" id="PF02580">
    <property type="entry name" value="Tyr_Deacylase"/>
    <property type="match status" value="1"/>
</dbReference>
<dbReference type="EMBL" id="DS985241">
    <property type="protein sequence ID" value="EDV29444.1"/>
    <property type="molecule type" value="Genomic_DNA"/>
</dbReference>
<dbReference type="eggNOG" id="KOG3323">
    <property type="taxonomic scope" value="Eukaryota"/>
</dbReference>
<dbReference type="GO" id="GO:0006399">
    <property type="term" value="P:tRNA metabolic process"/>
    <property type="evidence" value="ECO:0000318"/>
    <property type="project" value="GO_Central"/>
</dbReference>
<gene>
    <name evidence="5" type="ORF">TRIADDRAFT_51789</name>
</gene>
<organism evidence="5 6">
    <name type="scientific">Trichoplax adhaerens</name>
    <name type="common">Trichoplax reptans</name>
    <dbReference type="NCBI Taxonomy" id="10228"/>
    <lineage>
        <taxon>Eukaryota</taxon>
        <taxon>Metazoa</taxon>
        <taxon>Placozoa</taxon>
        <taxon>Uniplacotomia</taxon>
        <taxon>Trichoplacea</taxon>
        <taxon>Trichoplacidae</taxon>
        <taxon>Trichoplax</taxon>
    </lineage>
</organism>
<evidence type="ECO:0000256" key="1">
    <source>
        <dbReference type="ARBA" id="ARBA00009673"/>
    </source>
</evidence>
<dbReference type="PANTHER" id="PTHR10472:SF5">
    <property type="entry name" value="D-AMINOACYL-TRNA DEACYLASE 1"/>
    <property type="match status" value="1"/>
</dbReference>
<dbReference type="CTD" id="6749075"/>
<dbReference type="InterPro" id="IPR023509">
    <property type="entry name" value="DTD-like_sf"/>
</dbReference>
<dbReference type="OrthoDB" id="275783at2759"/>
<name>B3RKW4_TRIAD</name>
<dbReference type="PANTHER" id="PTHR10472">
    <property type="entry name" value="D-TYROSYL-TRNA TYR DEACYLASE"/>
    <property type="match status" value="1"/>
</dbReference>
<reference evidence="5 6" key="1">
    <citation type="journal article" date="2008" name="Nature">
        <title>The Trichoplax genome and the nature of placozoans.</title>
        <authorList>
            <person name="Srivastava M."/>
            <person name="Begovic E."/>
            <person name="Chapman J."/>
            <person name="Putnam N.H."/>
            <person name="Hellsten U."/>
            <person name="Kawashima T."/>
            <person name="Kuo A."/>
            <person name="Mitros T."/>
            <person name="Salamov A."/>
            <person name="Carpenter M.L."/>
            <person name="Signorovitch A.Y."/>
            <person name="Moreno M.A."/>
            <person name="Kamm K."/>
            <person name="Grimwood J."/>
            <person name="Schmutz J."/>
            <person name="Shapiro H."/>
            <person name="Grigoriev I.V."/>
            <person name="Buss L.W."/>
            <person name="Schierwater B."/>
            <person name="Dellaporta S.L."/>
            <person name="Rokhsar D.S."/>
        </authorList>
    </citation>
    <scope>NUCLEOTIDE SEQUENCE [LARGE SCALE GENOMIC DNA]</scope>
    <source>
        <strain evidence="5 6">Grell-BS-1999</strain>
    </source>
</reference>
<dbReference type="RefSeq" id="XP_002108646.1">
    <property type="nucleotide sequence ID" value="XM_002108610.1"/>
</dbReference>
<evidence type="ECO:0000256" key="4">
    <source>
        <dbReference type="ARBA" id="ARBA00048018"/>
    </source>
</evidence>
<evidence type="ECO:0000313" key="6">
    <source>
        <dbReference type="Proteomes" id="UP000009022"/>
    </source>
</evidence>
<comment type="catalytic activity">
    <reaction evidence="3">
        <text>glycyl-tRNA(Ala) + H2O = tRNA(Ala) + glycine + H(+)</text>
        <dbReference type="Rhea" id="RHEA:53744"/>
        <dbReference type="Rhea" id="RHEA-COMP:9657"/>
        <dbReference type="Rhea" id="RHEA-COMP:13640"/>
        <dbReference type="ChEBI" id="CHEBI:15377"/>
        <dbReference type="ChEBI" id="CHEBI:15378"/>
        <dbReference type="ChEBI" id="CHEBI:57305"/>
        <dbReference type="ChEBI" id="CHEBI:78442"/>
        <dbReference type="ChEBI" id="CHEBI:78522"/>
        <dbReference type="EC" id="3.1.1.96"/>
    </reaction>
</comment>
<protein>
    <recommendedName>
        <fullName evidence="2">D-aminoacyl-tRNA deacylase</fullName>
        <ecNumber evidence="2">3.1.1.96</ecNumber>
    </recommendedName>
</protein>
<dbReference type="InParanoid" id="B3RKW4"/>
<dbReference type="HOGENOM" id="CLU_1930223_0_0_1"/>
<dbReference type="PhylomeDB" id="B3RKW4"/>
<dbReference type="SUPFAM" id="SSF69500">
    <property type="entry name" value="DTD-like"/>
    <property type="match status" value="1"/>
</dbReference>
<dbReference type="Gene3D" id="3.50.80.10">
    <property type="entry name" value="D-tyrosyl-tRNA(Tyr) deacylase"/>
    <property type="match status" value="1"/>
</dbReference>
<evidence type="ECO:0000256" key="2">
    <source>
        <dbReference type="ARBA" id="ARBA00013056"/>
    </source>
</evidence>
<sequence>MCQCYRSRKVLKLRLIENGQKRCVKNIVKKDLEILCISQITLHGALKTNVLDFRKSMSADSSKKLYQKSIYRLRSSYKPGATKDGLFDAYTEYSVQNDGYVIYQLESPSKIASWRYCRLLVIEMCHGTTTP</sequence>
<dbReference type="Proteomes" id="UP000009022">
    <property type="component" value="Unassembled WGS sequence"/>
</dbReference>
<dbReference type="GeneID" id="6749075"/>
<accession>B3RKW4</accession>
<comment type="catalytic activity">
    <reaction evidence="4">
        <text>a D-aminoacyl-tRNA + H2O = a tRNA + a D-alpha-amino acid + H(+)</text>
        <dbReference type="Rhea" id="RHEA:13953"/>
        <dbReference type="Rhea" id="RHEA-COMP:10123"/>
        <dbReference type="Rhea" id="RHEA-COMP:10124"/>
        <dbReference type="ChEBI" id="CHEBI:15377"/>
        <dbReference type="ChEBI" id="CHEBI:15378"/>
        <dbReference type="ChEBI" id="CHEBI:59871"/>
        <dbReference type="ChEBI" id="CHEBI:78442"/>
        <dbReference type="ChEBI" id="CHEBI:79333"/>
        <dbReference type="EC" id="3.1.1.96"/>
    </reaction>
</comment>